<dbReference type="EMBL" id="BIFR01000002">
    <property type="protein sequence ID" value="GCE15916.1"/>
    <property type="molecule type" value="Genomic_DNA"/>
</dbReference>
<sequence>MKHYYQESQVEEGISNVLLQNRCGNRLTLLFHEQETEIELVYKPHAGRRREFRARNFSNRDNQTTLFAALRLPEITVSMVQNYGYDPFITTIDTKAPIGARNTLTFLNLPEENCFALAARCPLLITVTPHAKFTITDGLLSEKFTDRGEEIVSFLHFPGFEENRFRQLEDGRVVLQLLENDVILLGGEENLYHVQRVVKTLGKLSLPELTDLINRQLAPTLAIAQLTSSDEQLQRIIDLNKRIIYSGLDQGGACFGALNRIYYLIWIRDGSMTTSFMARAGLPEWLGIWTPFLLANPNQKKDAAGIIVEEFLQAVGTRWSKSEDDGLYYAILSLFTLYQTTADAHLLHPSVLDPLLKILNHTIETRYEPSLQLFASDTRGETTLESSPYFGYDIVNGTIEHWVHDSQHQGKTIWKAGSLYHNINMYNVLLMIENLLAQSPFYQTRSVTYVPLARELQTSLKKNFINPEGNYYSSLLFFEDGTQKWDTFAEGDFWEYAWAVSIGPFFPDSITALKSAQMVYQTWPGIRNYGYCPWNTLARTLKEFGMSSTEYHQMLQDEIRDALLQTRKYPLIGALTEYQNDAEGWRALPFSAGSLMFSLSSLLLNSLPQGLAVRANTLITQIEYFQFRASTLNIQQQQGGDQVVEWTLNGQTISGTLQIPEQFLRTGPNTLTVKGGKTYNNWRLYSSNARLFSMTTSATGHTYEFMNSAPSELIVENFGQARSIQATTRQGESINLTTESIPTTSLTRILIDTSGEFLLTVILSS</sequence>
<dbReference type="RefSeq" id="WP_126583318.1">
    <property type="nucleotide sequence ID" value="NZ_BIFR01000002.1"/>
</dbReference>
<protein>
    <submittedName>
        <fullName evidence="1">Uncharacterized protein</fullName>
    </submittedName>
</protein>
<evidence type="ECO:0000313" key="1">
    <source>
        <dbReference type="EMBL" id="GCE15916.1"/>
    </source>
</evidence>
<proteinExistence type="predicted"/>
<dbReference type="SUPFAM" id="SSF48208">
    <property type="entry name" value="Six-hairpin glycosidases"/>
    <property type="match status" value="1"/>
</dbReference>
<gene>
    <name evidence="1" type="ORF">KTT_57750</name>
</gene>
<keyword evidence="2" id="KW-1185">Reference proteome</keyword>
<accession>A0A402AA55</accession>
<dbReference type="Proteomes" id="UP000287352">
    <property type="component" value="Unassembled WGS sequence"/>
</dbReference>
<dbReference type="OrthoDB" id="9920919at2"/>
<name>A0A402AA55_9CHLR</name>
<reference evidence="2" key="1">
    <citation type="submission" date="2018-12" db="EMBL/GenBank/DDBJ databases">
        <title>Tengunoibacter tsumagoiensis gen. nov., sp. nov., Dictyobacter kobayashii sp. nov., D. alpinus sp. nov., and D. joshuensis sp. nov. and description of Dictyobacteraceae fam. nov. within the order Ktedonobacterales isolated from Tengu-no-mugimeshi.</title>
        <authorList>
            <person name="Wang C.M."/>
            <person name="Zheng Y."/>
            <person name="Sakai Y."/>
            <person name="Toyoda A."/>
            <person name="Minakuchi Y."/>
            <person name="Abe K."/>
            <person name="Yokota A."/>
            <person name="Yabe S."/>
        </authorList>
    </citation>
    <scope>NUCLEOTIDE SEQUENCE [LARGE SCALE GENOMIC DNA]</scope>
    <source>
        <strain evidence="2">Uno3</strain>
    </source>
</reference>
<organism evidence="1 2">
    <name type="scientific">Tengunoibacter tsumagoiensis</name>
    <dbReference type="NCBI Taxonomy" id="2014871"/>
    <lineage>
        <taxon>Bacteria</taxon>
        <taxon>Bacillati</taxon>
        <taxon>Chloroflexota</taxon>
        <taxon>Ktedonobacteria</taxon>
        <taxon>Ktedonobacterales</taxon>
        <taxon>Dictyobacteraceae</taxon>
        <taxon>Tengunoibacter</taxon>
    </lineage>
</organism>
<evidence type="ECO:0000313" key="2">
    <source>
        <dbReference type="Proteomes" id="UP000287352"/>
    </source>
</evidence>
<dbReference type="GO" id="GO:0005975">
    <property type="term" value="P:carbohydrate metabolic process"/>
    <property type="evidence" value="ECO:0007669"/>
    <property type="project" value="InterPro"/>
</dbReference>
<comment type="caution">
    <text evidence="1">The sequence shown here is derived from an EMBL/GenBank/DDBJ whole genome shotgun (WGS) entry which is preliminary data.</text>
</comment>
<dbReference type="AlphaFoldDB" id="A0A402AA55"/>
<dbReference type="InterPro" id="IPR008928">
    <property type="entry name" value="6-hairpin_glycosidase_sf"/>
</dbReference>